<reference evidence="2" key="1">
    <citation type="submission" date="2021-03" db="EMBL/GenBank/DDBJ databases">
        <title>Evolutionary innovations through gain and loss of genes in the ectomycorrhizal Boletales.</title>
        <authorList>
            <person name="Wu G."/>
            <person name="Miyauchi S."/>
            <person name="Morin E."/>
            <person name="Yang Z.-L."/>
            <person name="Xu J."/>
            <person name="Martin F.M."/>
        </authorList>
    </citation>
    <scope>NUCLEOTIDE SEQUENCE</scope>
    <source>
        <strain evidence="2">BR01</strain>
    </source>
</reference>
<feature type="compositionally biased region" description="Basic residues" evidence="1">
    <location>
        <begin position="471"/>
        <end position="483"/>
    </location>
</feature>
<dbReference type="Pfam" id="PF03134">
    <property type="entry name" value="TB2_DP1_HVA22"/>
    <property type="match status" value="1"/>
</dbReference>
<evidence type="ECO:0008006" key="4">
    <source>
        <dbReference type="Google" id="ProtNLM"/>
    </source>
</evidence>
<dbReference type="EMBL" id="JAGFBS010000006">
    <property type="protein sequence ID" value="KAG6378601.1"/>
    <property type="molecule type" value="Genomic_DNA"/>
</dbReference>
<evidence type="ECO:0000256" key="1">
    <source>
        <dbReference type="SAM" id="MobiDB-lite"/>
    </source>
</evidence>
<proteinExistence type="predicted"/>
<gene>
    <name evidence="2" type="ORF">JVT61DRAFT_12868</name>
</gene>
<feature type="compositionally biased region" description="Acidic residues" evidence="1">
    <location>
        <begin position="516"/>
        <end position="530"/>
    </location>
</feature>
<feature type="compositionally biased region" description="Low complexity" evidence="1">
    <location>
        <begin position="458"/>
        <end position="468"/>
    </location>
</feature>
<protein>
    <recommendedName>
        <fullName evidence="4">Protein YOP1</fullName>
    </recommendedName>
</protein>
<feature type="compositionally biased region" description="Basic and acidic residues" evidence="1">
    <location>
        <begin position="202"/>
        <end position="215"/>
    </location>
</feature>
<feature type="compositionally biased region" description="Polar residues" evidence="1">
    <location>
        <begin position="571"/>
        <end position="581"/>
    </location>
</feature>
<dbReference type="InterPro" id="IPR004345">
    <property type="entry name" value="TB2_DP1_HVA22"/>
</dbReference>
<feature type="compositionally biased region" description="Polar residues" evidence="1">
    <location>
        <begin position="486"/>
        <end position="495"/>
    </location>
</feature>
<feature type="compositionally biased region" description="Polar residues" evidence="1">
    <location>
        <begin position="429"/>
        <end position="448"/>
    </location>
</feature>
<feature type="region of interest" description="Disordered" evidence="1">
    <location>
        <begin position="360"/>
        <end position="581"/>
    </location>
</feature>
<evidence type="ECO:0000313" key="3">
    <source>
        <dbReference type="Proteomes" id="UP000683000"/>
    </source>
</evidence>
<feature type="region of interest" description="Disordered" evidence="1">
    <location>
        <begin position="159"/>
        <end position="261"/>
    </location>
</feature>
<name>A0A8I3AB34_9AGAM</name>
<organism evidence="2 3">
    <name type="scientific">Boletus reticuloceps</name>
    <dbReference type="NCBI Taxonomy" id="495285"/>
    <lineage>
        <taxon>Eukaryota</taxon>
        <taxon>Fungi</taxon>
        <taxon>Dikarya</taxon>
        <taxon>Basidiomycota</taxon>
        <taxon>Agaricomycotina</taxon>
        <taxon>Agaricomycetes</taxon>
        <taxon>Agaricomycetidae</taxon>
        <taxon>Boletales</taxon>
        <taxon>Boletineae</taxon>
        <taxon>Boletaceae</taxon>
        <taxon>Boletoideae</taxon>
        <taxon>Boletus</taxon>
    </lineage>
</organism>
<dbReference type="Proteomes" id="UP000683000">
    <property type="component" value="Unassembled WGS sequence"/>
</dbReference>
<dbReference type="OrthoDB" id="434647at2759"/>
<accession>A0A8I3AB34</accession>
<dbReference type="AlphaFoldDB" id="A0A8I3AB34"/>
<sequence length="581" mass="63585">MPLVVPALRFFVVFLNVYETFKTLKPPPPSARRGGQPSPRAISQRKRDLKGCLAVWAVWCCYAVYERTFDRVVGIFLPFYSEIKSVFLLFLLLTRAKGAEPLFLHVLRPLVKPYAVVLDPMLELSRDIGDFLFALLQVPLDYILSSPWFPSWCTGKAEEESGDESSSGHVSSGSSTRTKNHSSIPILADRSGAVRTSRVVNGRHESIRSVSDSHRLNRRPSIDNPARSRASHDRHSSAPSLPAYSEHPSHDPPRYSQTLSRHTGHQIWYPPPSAYPASVYEGPVPALDPVGMAPEYHSPEWRAYPAFPSAYPPTPLPASASLPNSIIARSSSDHRLVSDPAYPPIPEDEQDFGEALEKVHEGRPGSVHSSSNSNKLPPGVNRYEESSDAAQQPDEDTLIDDSMCSSEAGLSEDDIGASLRTPHRLLKSMPSSGYSSVDSLTSPLTAANNAVPLRTKMSSDSESSGSSSLAGRKRTRGAYRGKVRSTLPTPHSRNATLRGKPASPPISQDPPQSSTSEDEDDNEVGDDDVGTEPKRQRVLDPLRRKTTVRPAARGLGNGQPELGEVPLRQLPQISEGENQHP</sequence>
<feature type="compositionally biased region" description="Basic and acidic residues" evidence="1">
    <location>
        <begin position="531"/>
        <end position="543"/>
    </location>
</feature>
<evidence type="ECO:0000313" key="2">
    <source>
        <dbReference type="EMBL" id="KAG6378601.1"/>
    </source>
</evidence>
<keyword evidence="3" id="KW-1185">Reference proteome</keyword>
<comment type="caution">
    <text evidence="2">The sequence shown here is derived from an EMBL/GenBank/DDBJ whole genome shotgun (WGS) entry which is preliminary data.</text>
</comment>
<feature type="compositionally biased region" description="Low complexity" evidence="1">
    <location>
        <begin position="164"/>
        <end position="175"/>
    </location>
</feature>